<evidence type="ECO:0000313" key="1">
    <source>
        <dbReference type="EMBL" id="GAU19212.1"/>
    </source>
</evidence>
<reference evidence="2" key="1">
    <citation type="journal article" date="2017" name="Front. Plant Sci.">
        <title>Climate Clever Clovers: New Paradigm to Reduce the Environmental Footprint of Ruminants by Breeding Low Methanogenic Forages Utilizing Haplotype Variation.</title>
        <authorList>
            <person name="Kaur P."/>
            <person name="Appels R."/>
            <person name="Bayer P.E."/>
            <person name="Keeble-Gagnere G."/>
            <person name="Wang J."/>
            <person name="Hirakawa H."/>
            <person name="Shirasawa K."/>
            <person name="Vercoe P."/>
            <person name="Stefanova K."/>
            <person name="Durmic Z."/>
            <person name="Nichols P."/>
            <person name="Revell C."/>
            <person name="Isobe S.N."/>
            <person name="Edwards D."/>
            <person name="Erskine W."/>
        </authorList>
    </citation>
    <scope>NUCLEOTIDE SEQUENCE [LARGE SCALE GENOMIC DNA]</scope>
    <source>
        <strain evidence="2">cv. Daliak</strain>
    </source>
</reference>
<dbReference type="EMBL" id="DF973196">
    <property type="protein sequence ID" value="GAU19212.1"/>
    <property type="molecule type" value="Genomic_DNA"/>
</dbReference>
<dbReference type="AlphaFoldDB" id="A0A2Z6LMF4"/>
<gene>
    <name evidence="1" type="ORF">TSUD_198940</name>
</gene>
<name>A0A2Z6LMF4_TRISU</name>
<dbReference type="Proteomes" id="UP000242715">
    <property type="component" value="Unassembled WGS sequence"/>
</dbReference>
<proteinExistence type="predicted"/>
<feature type="non-terminal residue" evidence="1">
    <location>
        <position position="1"/>
    </location>
</feature>
<accession>A0A2Z6LMF4</accession>
<keyword evidence="2" id="KW-1185">Reference proteome</keyword>
<dbReference type="OrthoDB" id="1446438at2759"/>
<sequence>STGWRGVKLESGEWAFSAGALTRTSVFPLLVSRGSRGSYAAAFPGPFLLVLRPEAIASS</sequence>
<evidence type="ECO:0000313" key="2">
    <source>
        <dbReference type="Proteomes" id="UP000242715"/>
    </source>
</evidence>
<protein>
    <submittedName>
        <fullName evidence="1">Uncharacterized protein</fullName>
    </submittedName>
</protein>
<organism evidence="1 2">
    <name type="scientific">Trifolium subterraneum</name>
    <name type="common">Subterranean clover</name>
    <dbReference type="NCBI Taxonomy" id="3900"/>
    <lineage>
        <taxon>Eukaryota</taxon>
        <taxon>Viridiplantae</taxon>
        <taxon>Streptophyta</taxon>
        <taxon>Embryophyta</taxon>
        <taxon>Tracheophyta</taxon>
        <taxon>Spermatophyta</taxon>
        <taxon>Magnoliopsida</taxon>
        <taxon>eudicotyledons</taxon>
        <taxon>Gunneridae</taxon>
        <taxon>Pentapetalae</taxon>
        <taxon>rosids</taxon>
        <taxon>fabids</taxon>
        <taxon>Fabales</taxon>
        <taxon>Fabaceae</taxon>
        <taxon>Papilionoideae</taxon>
        <taxon>50 kb inversion clade</taxon>
        <taxon>NPAAA clade</taxon>
        <taxon>Hologalegina</taxon>
        <taxon>IRL clade</taxon>
        <taxon>Trifolieae</taxon>
        <taxon>Trifolium</taxon>
    </lineage>
</organism>